<gene>
    <name evidence="1" type="ORF">Patl1_23912</name>
</gene>
<organism evidence="1 2">
    <name type="scientific">Pistacia atlantica</name>
    <dbReference type="NCBI Taxonomy" id="434234"/>
    <lineage>
        <taxon>Eukaryota</taxon>
        <taxon>Viridiplantae</taxon>
        <taxon>Streptophyta</taxon>
        <taxon>Embryophyta</taxon>
        <taxon>Tracheophyta</taxon>
        <taxon>Spermatophyta</taxon>
        <taxon>Magnoliopsida</taxon>
        <taxon>eudicotyledons</taxon>
        <taxon>Gunneridae</taxon>
        <taxon>Pentapetalae</taxon>
        <taxon>rosids</taxon>
        <taxon>malvids</taxon>
        <taxon>Sapindales</taxon>
        <taxon>Anacardiaceae</taxon>
        <taxon>Pistacia</taxon>
    </lineage>
</organism>
<evidence type="ECO:0000313" key="2">
    <source>
        <dbReference type="Proteomes" id="UP001164250"/>
    </source>
</evidence>
<reference evidence="2" key="1">
    <citation type="journal article" date="2023" name="G3 (Bethesda)">
        <title>Genome assembly and association tests identify interacting loci associated with vigor, precocity, and sex in interspecific pistachio rootstocks.</title>
        <authorList>
            <person name="Palmer W."/>
            <person name="Jacygrad E."/>
            <person name="Sagayaradj S."/>
            <person name="Cavanaugh K."/>
            <person name="Han R."/>
            <person name="Bertier L."/>
            <person name="Beede B."/>
            <person name="Kafkas S."/>
            <person name="Golino D."/>
            <person name="Preece J."/>
            <person name="Michelmore R."/>
        </authorList>
    </citation>
    <scope>NUCLEOTIDE SEQUENCE [LARGE SCALE GENOMIC DNA]</scope>
</reference>
<name>A0ACC1A3J7_9ROSI</name>
<dbReference type="Proteomes" id="UP001164250">
    <property type="component" value="Chromosome 13"/>
</dbReference>
<evidence type="ECO:0000313" key="1">
    <source>
        <dbReference type="EMBL" id="KAJ0080401.1"/>
    </source>
</evidence>
<protein>
    <submittedName>
        <fullName evidence="1">Uncharacterized protein</fullName>
    </submittedName>
</protein>
<comment type="caution">
    <text evidence="1">The sequence shown here is derived from an EMBL/GenBank/DDBJ whole genome shotgun (WGS) entry which is preliminary data.</text>
</comment>
<sequence>MLFHFQYILPMIQKVHSKVQVIRPLFSFLMHCSSCSSALSQTMRWIFFHLQCTAFGLSFIVMLLV</sequence>
<accession>A0ACC1A3J7</accession>
<dbReference type="EMBL" id="CM047909">
    <property type="protein sequence ID" value="KAJ0080401.1"/>
    <property type="molecule type" value="Genomic_DNA"/>
</dbReference>
<proteinExistence type="predicted"/>
<keyword evidence="2" id="KW-1185">Reference proteome</keyword>